<evidence type="ECO:0000313" key="1">
    <source>
        <dbReference type="EMBL" id="SQC06674.1"/>
    </source>
</evidence>
<sequence>MIINKIRQAFCNHSFKEVRKRVPFYARNGDLVYLECTKCGKIKNKEWQPRE</sequence>
<dbReference type="EMBL" id="UAWO01000002">
    <property type="protein sequence ID" value="SQC06674.1"/>
    <property type="molecule type" value="Genomic_DNA"/>
</dbReference>
<organism evidence="1 2">
    <name type="scientific">Clostridium perfringens</name>
    <dbReference type="NCBI Taxonomy" id="1502"/>
    <lineage>
        <taxon>Bacteria</taxon>
        <taxon>Bacillati</taxon>
        <taxon>Bacillota</taxon>
        <taxon>Clostridia</taxon>
        <taxon>Eubacteriales</taxon>
        <taxon>Clostridiaceae</taxon>
        <taxon>Clostridium</taxon>
    </lineage>
</organism>
<evidence type="ECO:0000313" key="2">
    <source>
        <dbReference type="Proteomes" id="UP000250234"/>
    </source>
</evidence>
<gene>
    <name evidence="1" type="ORF">NCTC8081_00787</name>
</gene>
<protein>
    <submittedName>
        <fullName evidence="1">Uncharacterized protein</fullName>
    </submittedName>
</protein>
<reference evidence="1 2" key="1">
    <citation type="submission" date="2018-06" db="EMBL/GenBank/DDBJ databases">
        <authorList>
            <consortium name="Pathogen Informatics"/>
            <person name="Doyle S."/>
        </authorList>
    </citation>
    <scope>NUCLEOTIDE SEQUENCE [LARGE SCALE GENOMIC DNA]</scope>
    <source>
        <strain evidence="1 2">NCTC8081</strain>
    </source>
</reference>
<dbReference type="Proteomes" id="UP000250234">
    <property type="component" value="Unassembled WGS sequence"/>
</dbReference>
<dbReference type="AlphaFoldDB" id="A0A2X3C401"/>
<name>A0A2X3C401_CLOPF</name>
<dbReference type="RefSeq" id="WP_003459565.1">
    <property type="nucleotide sequence ID" value="NZ_CATNXB010000005.1"/>
</dbReference>
<proteinExistence type="predicted"/>
<accession>A0A2X3C401</accession>